<proteinExistence type="predicted"/>
<feature type="signal peptide" evidence="1">
    <location>
        <begin position="1"/>
        <end position="25"/>
    </location>
</feature>
<keyword evidence="1" id="KW-0732">Signal</keyword>
<accession>A0A2M4BR68</accession>
<dbReference type="AlphaFoldDB" id="A0A2M4BR68"/>
<feature type="chain" id="PRO_5014837559" evidence="1">
    <location>
        <begin position="26"/>
        <end position="377"/>
    </location>
</feature>
<protein>
    <submittedName>
        <fullName evidence="2">Putative salivary mucin</fullName>
    </submittedName>
</protein>
<evidence type="ECO:0000256" key="1">
    <source>
        <dbReference type="SAM" id="SignalP"/>
    </source>
</evidence>
<name>A0A2M4BR68_9DIPT</name>
<reference evidence="2" key="1">
    <citation type="submission" date="2018-01" db="EMBL/GenBank/DDBJ databases">
        <title>An insight into the sialome of Amazonian anophelines.</title>
        <authorList>
            <person name="Ribeiro J.M."/>
            <person name="Scarpassa V."/>
            <person name="Calvo E."/>
        </authorList>
    </citation>
    <scope>NUCLEOTIDE SEQUENCE</scope>
    <source>
        <tissue evidence="2">Salivary glands</tissue>
    </source>
</reference>
<sequence>MRTKVGVCFLIASLLFIQHSGPAEAFGWWFLWTASPERTASTTTTQTIAAANTQVAVDQSANGLQIEVGNRENTDSFGNDGGTNITNVEVNYARALLLGGSTSNRTFNSKLFPDNLGDIEGGSRAIPATISPDTWIEGVLDAYYTAANESALSRLDQLTERFQDITGYTQDVEAMLDRIRIAFGIELNRNLLPLEAKVMRCVRNQGLDTLARDVFEGGNDCVRDRLDILREARLQAVQNISGHLVQWGSEEVRDDIENCRENHAAEEDVSDLWTTDGYQLACISQILHRVHQQTLLLSHTADQLTAGANEVFGTGKAQILQCAADLVELSKESLVRISTTISGCQEMVNAREHLNDIENNRKTVLVDSQTVATIDSS</sequence>
<organism evidence="2">
    <name type="scientific">Anopheles marajoara</name>
    <dbReference type="NCBI Taxonomy" id="58244"/>
    <lineage>
        <taxon>Eukaryota</taxon>
        <taxon>Metazoa</taxon>
        <taxon>Ecdysozoa</taxon>
        <taxon>Arthropoda</taxon>
        <taxon>Hexapoda</taxon>
        <taxon>Insecta</taxon>
        <taxon>Pterygota</taxon>
        <taxon>Neoptera</taxon>
        <taxon>Endopterygota</taxon>
        <taxon>Diptera</taxon>
        <taxon>Nematocera</taxon>
        <taxon>Culicoidea</taxon>
        <taxon>Culicidae</taxon>
        <taxon>Anophelinae</taxon>
        <taxon>Anopheles</taxon>
    </lineage>
</organism>
<evidence type="ECO:0000313" key="2">
    <source>
        <dbReference type="EMBL" id="MBW55560.1"/>
    </source>
</evidence>
<dbReference type="EMBL" id="GGFJ01006419">
    <property type="protein sequence ID" value="MBW55560.1"/>
    <property type="molecule type" value="Transcribed_RNA"/>
</dbReference>